<sequence length="95" mass="10965">MKPFQPMIPPHVAEIIRSLHPDLKQSIKAAIRAIAADPACGEPLRRELEGLRKYRVRRFRIIYAVDHKAGAIRLMAVGHRRSIYEELTDRIRKKG</sequence>
<accession>D8P7M1</accession>
<dbReference type="InterPro" id="IPR035093">
    <property type="entry name" value="RelE/ParE_toxin_dom_sf"/>
</dbReference>
<dbReference type="STRING" id="330214.NIDE3689"/>
<evidence type="ECO:0000313" key="2">
    <source>
        <dbReference type="EMBL" id="CBK43367.1"/>
    </source>
</evidence>
<protein>
    <submittedName>
        <fullName evidence="2">Putative Toxin YoeB</fullName>
    </submittedName>
</protein>
<organism evidence="2 3">
    <name type="scientific">Nitrospira defluvii</name>
    <dbReference type="NCBI Taxonomy" id="330214"/>
    <lineage>
        <taxon>Bacteria</taxon>
        <taxon>Pseudomonadati</taxon>
        <taxon>Nitrospirota</taxon>
        <taxon>Nitrospiria</taxon>
        <taxon>Nitrospirales</taxon>
        <taxon>Nitrospiraceae</taxon>
        <taxon>Nitrospira</taxon>
    </lineage>
</organism>
<dbReference type="EMBL" id="FP929003">
    <property type="protein sequence ID" value="CBK43367.1"/>
    <property type="molecule type" value="Genomic_DNA"/>
</dbReference>
<dbReference type="HOGENOM" id="CLU_177575_0_0_0"/>
<dbReference type="KEGG" id="nde:NIDE3689"/>
<evidence type="ECO:0000313" key="3">
    <source>
        <dbReference type="Proteomes" id="UP000001660"/>
    </source>
</evidence>
<dbReference type="eggNOG" id="COG2026">
    <property type="taxonomic scope" value="Bacteria"/>
</dbReference>
<dbReference type="Pfam" id="PF05016">
    <property type="entry name" value="ParE_toxin"/>
    <property type="match status" value="1"/>
</dbReference>
<keyword evidence="1" id="KW-1277">Toxin-antitoxin system</keyword>
<keyword evidence="3" id="KW-1185">Reference proteome</keyword>
<name>D8P7M1_9BACT</name>
<dbReference type="SUPFAM" id="SSF143011">
    <property type="entry name" value="RelE-like"/>
    <property type="match status" value="1"/>
</dbReference>
<reference evidence="2 3" key="1">
    <citation type="journal article" date="2010" name="Proc. Natl. Acad. Sci. U.S.A.">
        <title>A Nitrospira metagenome illuminates the physiology and evolution of globally important nitrite-oxidizing bacteria.</title>
        <authorList>
            <person name="Lucker S."/>
            <person name="Wagner M."/>
            <person name="Maixner F."/>
            <person name="Pelletier E."/>
            <person name="Koch H."/>
            <person name="Vacherie B."/>
            <person name="Rattei T."/>
            <person name="Sinninghe Damste J."/>
            <person name="Spieck E."/>
            <person name="Le Paslier D."/>
            <person name="Daims H."/>
        </authorList>
    </citation>
    <scope>NUCLEOTIDE SEQUENCE [LARGE SCALE GENOMIC DNA]</scope>
</reference>
<gene>
    <name evidence="2" type="ORF">NIDE3689</name>
</gene>
<dbReference type="AlphaFoldDB" id="D8P7M1"/>
<dbReference type="Proteomes" id="UP000001660">
    <property type="component" value="Chromosome"/>
</dbReference>
<dbReference type="Gene3D" id="3.30.2310.20">
    <property type="entry name" value="RelE-like"/>
    <property type="match status" value="1"/>
</dbReference>
<proteinExistence type="predicted"/>
<dbReference type="InterPro" id="IPR007712">
    <property type="entry name" value="RelE/ParE_toxin"/>
</dbReference>
<dbReference type="OrthoDB" id="9797012at2"/>
<evidence type="ECO:0000256" key="1">
    <source>
        <dbReference type="ARBA" id="ARBA00022649"/>
    </source>
</evidence>